<protein>
    <submittedName>
        <fullName evidence="1">Uncharacterized protein</fullName>
    </submittedName>
</protein>
<dbReference type="AlphaFoldDB" id="A0A183MJK1"/>
<sequence length="116" mass="13088">MTSVAEASASVGLNIHQGKCKILRYNKPCNNRITLDEDVKTSTYLSSIIDEHGRSDAAVKAWIYNGRATYLHLKNIWNSKQLSNNTNVRIFSTNVKTVLLYCAETWKTTEAISHKI</sequence>
<dbReference type="Pfam" id="PF20049">
    <property type="entry name" value="DUF6451"/>
    <property type="match status" value="1"/>
</dbReference>
<dbReference type="InterPro" id="IPR045609">
    <property type="entry name" value="DUF6451"/>
</dbReference>
<gene>
    <name evidence="1" type="ORF">SMRZ_LOCUS16226</name>
</gene>
<dbReference type="EMBL" id="UZAI01017090">
    <property type="protein sequence ID" value="VDP20363.1"/>
    <property type="molecule type" value="Genomic_DNA"/>
</dbReference>
<evidence type="ECO:0000313" key="2">
    <source>
        <dbReference type="Proteomes" id="UP000277204"/>
    </source>
</evidence>
<organism evidence="1 2">
    <name type="scientific">Schistosoma margrebowiei</name>
    <dbReference type="NCBI Taxonomy" id="48269"/>
    <lineage>
        <taxon>Eukaryota</taxon>
        <taxon>Metazoa</taxon>
        <taxon>Spiralia</taxon>
        <taxon>Lophotrochozoa</taxon>
        <taxon>Platyhelminthes</taxon>
        <taxon>Trematoda</taxon>
        <taxon>Digenea</taxon>
        <taxon>Strigeidida</taxon>
        <taxon>Schistosomatoidea</taxon>
        <taxon>Schistosomatidae</taxon>
        <taxon>Schistosoma</taxon>
    </lineage>
</organism>
<reference evidence="1 2" key="1">
    <citation type="submission" date="2018-11" db="EMBL/GenBank/DDBJ databases">
        <authorList>
            <consortium name="Pathogen Informatics"/>
        </authorList>
    </citation>
    <scope>NUCLEOTIDE SEQUENCE [LARGE SCALE GENOMIC DNA]</scope>
    <source>
        <strain evidence="1 2">Zambia</strain>
    </source>
</reference>
<dbReference type="PANTHER" id="PTHR47027">
    <property type="entry name" value="REVERSE TRANSCRIPTASE DOMAIN-CONTAINING PROTEIN"/>
    <property type="match status" value="1"/>
</dbReference>
<name>A0A183MJK1_9TREM</name>
<keyword evidence="2" id="KW-1185">Reference proteome</keyword>
<dbReference type="Proteomes" id="UP000277204">
    <property type="component" value="Unassembled WGS sequence"/>
</dbReference>
<accession>A0A183MJK1</accession>
<proteinExistence type="predicted"/>
<dbReference type="PANTHER" id="PTHR47027:SF25">
    <property type="entry name" value="REVERSE TRANSCRIPTASE DOMAIN-CONTAINING PROTEIN"/>
    <property type="match status" value="1"/>
</dbReference>
<evidence type="ECO:0000313" key="1">
    <source>
        <dbReference type="EMBL" id="VDP20363.1"/>
    </source>
</evidence>